<dbReference type="EMBL" id="JXTB01000765">
    <property type="protein sequence ID" value="PON32983.1"/>
    <property type="molecule type" value="Genomic_DNA"/>
</dbReference>
<dbReference type="Proteomes" id="UP000237105">
    <property type="component" value="Unassembled WGS sequence"/>
</dbReference>
<dbReference type="Gene3D" id="1.20.1280.50">
    <property type="match status" value="1"/>
</dbReference>
<dbReference type="OrthoDB" id="1922820at2759"/>
<sequence length="211" mass="24093">MKEKGKTYIHNKALIWKKRNPLKPKPTNLCGFIKIILDLSEGKGKGTSASNPCGTDSWEMEQESNKKMSDMLWRPWEYLPPELLELIFNYCPLHDKLMIQSVCKSWNKKIDMLEWSKNRDPATLNRMLLSDLTFPLSTASAENLTTLKIPWSVISNEMVIQEATKLSNLPFLDLSYCRHIGGHNASAQVARAALFKFQQSIVCVKDPISLH</sequence>
<comment type="caution">
    <text evidence="2">The sequence shown here is derived from an EMBL/GenBank/DDBJ whole genome shotgun (WGS) entry which is preliminary data.</text>
</comment>
<dbReference type="SMART" id="SM00256">
    <property type="entry name" value="FBOX"/>
    <property type="match status" value="1"/>
</dbReference>
<name>A0A2P5A8X4_PARAD</name>
<organism evidence="2 3">
    <name type="scientific">Parasponia andersonii</name>
    <name type="common">Sponia andersonii</name>
    <dbReference type="NCBI Taxonomy" id="3476"/>
    <lineage>
        <taxon>Eukaryota</taxon>
        <taxon>Viridiplantae</taxon>
        <taxon>Streptophyta</taxon>
        <taxon>Embryophyta</taxon>
        <taxon>Tracheophyta</taxon>
        <taxon>Spermatophyta</taxon>
        <taxon>Magnoliopsida</taxon>
        <taxon>eudicotyledons</taxon>
        <taxon>Gunneridae</taxon>
        <taxon>Pentapetalae</taxon>
        <taxon>rosids</taxon>
        <taxon>fabids</taxon>
        <taxon>Rosales</taxon>
        <taxon>Cannabaceae</taxon>
        <taxon>Parasponia</taxon>
    </lineage>
</organism>
<evidence type="ECO:0000259" key="1">
    <source>
        <dbReference type="SMART" id="SM00256"/>
    </source>
</evidence>
<evidence type="ECO:0000313" key="2">
    <source>
        <dbReference type="EMBL" id="PON32983.1"/>
    </source>
</evidence>
<evidence type="ECO:0000313" key="3">
    <source>
        <dbReference type="Proteomes" id="UP000237105"/>
    </source>
</evidence>
<dbReference type="AlphaFoldDB" id="A0A2P5A8X4"/>
<feature type="domain" description="F-box" evidence="1">
    <location>
        <begin position="79"/>
        <end position="119"/>
    </location>
</feature>
<proteinExistence type="predicted"/>
<accession>A0A2P5A8X4</accession>
<dbReference type="SUPFAM" id="SSF81383">
    <property type="entry name" value="F-box domain"/>
    <property type="match status" value="1"/>
</dbReference>
<keyword evidence="3" id="KW-1185">Reference proteome</keyword>
<reference evidence="3" key="1">
    <citation type="submission" date="2016-06" db="EMBL/GenBank/DDBJ databases">
        <title>Parallel loss of symbiosis genes in relatives of nitrogen-fixing non-legume Parasponia.</title>
        <authorList>
            <person name="Van Velzen R."/>
            <person name="Holmer R."/>
            <person name="Bu F."/>
            <person name="Rutten L."/>
            <person name="Van Zeijl A."/>
            <person name="Liu W."/>
            <person name="Santuari L."/>
            <person name="Cao Q."/>
            <person name="Sharma T."/>
            <person name="Shen D."/>
            <person name="Roswanjaya Y."/>
            <person name="Wardhani T."/>
            <person name="Kalhor M.S."/>
            <person name="Jansen J."/>
            <person name="Van den Hoogen J."/>
            <person name="Gungor B."/>
            <person name="Hartog M."/>
            <person name="Hontelez J."/>
            <person name="Verver J."/>
            <person name="Yang W.-C."/>
            <person name="Schijlen E."/>
            <person name="Repin R."/>
            <person name="Schilthuizen M."/>
            <person name="Schranz E."/>
            <person name="Heidstra R."/>
            <person name="Miyata K."/>
            <person name="Fedorova E."/>
            <person name="Kohlen W."/>
            <person name="Bisseling T."/>
            <person name="Smit S."/>
            <person name="Geurts R."/>
        </authorList>
    </citation>
    <scope>NUCLEOTIDE SEQUENCE [LARGE SCALE GENOMIC DNA]</scope>
    <source>
        <strain evidence="3">cv. WU1-14</strain>
    </source>
</reference>
<dbReference type="InterPro" id="IPR036047">
    <property type="entry name" value="F-box-like_dom_sf"/>
</dbReference>
<dbReference type="InterPro" id="IPR001810">
    <property type="entry name" value="F-box_dom"/>
</dbReference>
<dbReference type="Pfam" id="PF00646">
    <property type="entry name" value="F-box"/>
    <property type="match status" value="1"/>
</dbReference>
<gene>
    <name evidence="2" type="ORF">PanWU01x14_356640</name>
</gene>
<dbReference type="STRING" id="3476.A0A2P5A8X4"/>
<protein>
    <submittedName>
        <fullName evidence="2">F-box domain containing protein</fullName>
    </submittedName>
</protein>